<gene>
    <name evidence="1" type="ORF">SAJA_02085</name>
</gene>
<keyword evidence="2" id="KW-1185">Reference proteome</keyword>
<evidence type="ECO:0000313" key="2">
    <source>
        <dbReference type="Proteomes" id="UP000285310"/>
    </source>
</evidence>
<sequence length="90" mass="10025">MTDHHHLEAFEGCKRVIVYVHGDTGEIARRATHGAMDDRGFIERFIGRDAARIGAAVERIAHDGMTDERLADLTNGRKALSQIRAILDQT</sequence>
<dbReference type="InParanoid" id="A0A423Q143"/>
<evidence type="ECO:0000313" key="1">
    <source>
        <dbReference type="EMBL" id="ROO31982.1"/>
    </source>
</evidence>
<organism evidence="1 2">
    <name type="scientific">Salinisphaera japonica YTM-1</name>
    <dbReference type="NCBI Taxonomy" id="1209778"/>
    <lineage>
        <taxon>Bacteria</taxon>
        <taxon>Pseudomonadati</taxon>
        <taxon>Pseudomonadota</taxon>
        <taxon>Gammaproteobacteria</taxon>
        <taxon>Salinisphaerales</taxon>
        <taxon>Salinisphaeraceae</taxon>
        <taxon>Salinisphaera</taxon>
    </lineage>
</organism>
<proteinExistence type="predicted"/>
<dbReference type="EMBL" id="AYKG01000003">
    <property type="protein sequence ID" value="ROO31982.1"/>
    <property type="molecule type" value="Genomic_DNA"/>
</dbReference>
<dbReference type="Proteomes" id="UP000285310">
    <property type="component" value="Unassembled WGS sequence"/>
</dbReference>
<protein>
    <submittedName>
        <fullName evidence="1">Uncharacterized protein</fullName>
    </submittedName>
</protein>
<reference evidence="1 2" key="1">
    <citation type="submission" date="2013-10" db="EMBL/GenBank/DDBJ databases">
        <title>Salinisphaera japonica YTM-1 Genome Sequencing.</title>
        <authorList>
            <person name="Lai Q."/>
            <person name="Li C."/>
            <person name="Shao Z."/>
        </authorList>
    </citation>
    <scope>NUCLEOTIDE SEQUENCE [LARGE SCALE GENOMIC DNA]</scope>
    <source>
        <strain evidence="1 2">YTM-1</strain>
    </source>
</reference>
<accession>A0A423Q143</accession>
<dbReference type="RefSeq" id="WP_123656996.1">
    <property type="nucleotide sequence ID" value="NZ_AYKG01000003.1"/>
</dbReference>
<dbReference type="AlphaFoldDB" id="A0A423Q143"/>
<comment type="caution">
    <text evidence="1">The sequence shown here is derived from an EMBL/GenBank/DDBJ whole genome shotgun (WGS) entry which is preliminary data.</text>
</comment>
<name>A0A423Q143_9GAMM</name>